<evidence type="ECO:0000313" key="5">
    <source>
        <dbReference type="EMBL" id="MCH5599053.1"/>
    </source>
</evidence>
<name>A0ABS9SKY7_9BACT</name>
<accession>A0ABS9SKY7</accession>
<evidence type="ECO:0000256" key="1">
    <source>
        <dbReference type="ARBA" id="ARBA00009405"/>
    </source>
</evidence>
<dbReference type="PANTHER" id="PTHR42738:SF7">
    <property type="entry name" value="HYDROXYMETHYLGLUTARYL-COA LYASE"/>
    <property type="match status" value="1"/>
</dbReference>
<dbReference type="RefSeq" id="WP_240831496.1">
    <property type="nucleotide sequence ID" value="NZ_JAKWBL010000003.1"/>
</dbReference>
<dbReference type="InterPro" id="IPR000891">
    <property type="entry name" value="PYR_CT"/>
</dbReference>
<dbReference type="PANTHER" id="PTHR42738">
    <property type="entry name" value="HYDROXYMETHYLGLUTARYL-COA LYASE"/>
    <property type="match status" value="1"/>
</dbReference>
<organism evidence="5 6">
    <name type="scientific">Niabella ginsengisoli</name>
    <dbReference type="NCBI Taxonomy" id="522298"/>
    <lineage>
        <taxon>Bacteria</taxon>
        <taxon>Pseudomonadati</taxon>
        <taxon>Bacteroidota</taxon>
        <taxon>Chitinophagia</taxon>
        <taxon>Chitinophagales</taxon>
        <taxon>Chitinophagaceae</taxon>
        <taxon>Niabella</taxon>
    </lineage>
</organism>
<comment type="similarity">
    <text evidence="1">Belongs to the HMG-CoA lyase family.</text>
</comment>
<feature type="domain" description="Pyruvate carboxyltransferase" evidence="4">
    <location>
        <begin position="1"/>
        <end position="106"/>
    </location>
</feature>
<dbReference type="Gene3D" id="3.20.20.70">
    <property type="entry name" value="Aldolase class I"/>
    <property type="match status" value="1"/>
</dbReference>
<dbReference type="Proteomes" id="UP001202248">
    <property type="component" value="Unassembled WGS sequence"/>
</dbReference>
<proteinExistence type="inferred from homology"/>
<protein>
    <recommendedName>
        <fullName evidence="4">Pyruvate carboxyltransferase domain-containing protein</fullName>
    </recommendedName>
</protein>
<dbReference type="EMBL" id="JAKWBL010000003">
    <property type="protein sequence ID" value="MCH5599053.1"/>
    <property type="molecule type" value="Genomic_DNA"/>
</dbReference>
<dbReference type="InterPro" id="IPR013785">
    <property type="entry name" value="Aldolase_TIM"/>
</dbReference>
<evidence type="ECO:0000256" key="2">
    <source>
        <dbReference type="ARBA" id="ARBA00022723"/>
    </source>
</evidence>
<dbReference type="SUPFAM" id="SSF51569">
    <property type="entry name" value="Aldolase"/>
    <property type="match status" value="1"/>
</dbReference>
<sequence length="106" mass="11770">MGNICTDNKKEFRVFISMAFGNPYGDAWNEAILQDAVEKLVHKGVKVITLSDTIGLATASSIKNIFEKLLPLYPDIELGLHIHTEKRTGVRRSMPPGKLVAEVMTE</sequence>
<reference evidence="5 6" key="1">
    <citation type="submission" date="2022-02" db="EMBL/GenBank/DDBJ databases">
        <authorList>
            <person name="Min J."/>
        </authorList>
    </citation>
    <scope>NUCLEOTIDE SEQUENCE [LARGE SCALE GENOMIC DNA]</scope>
    <source>
        <strain evidence="5 6">GR10-1</strain>
    </source>
</reference>
<evidence type="ECO:0000256" key="3">
    <source>
        <dbReference type="ARBA" id="ARBA00023239"/>
    </source>
</evidence>
<keyword evidence="2" id="KW-0479">Metal-binding</keyword>
<evidence type="ECO:0000259" key="4">
    <source>
        <dbReference type="PROSITE" id="PS50991"/>
    </source>
</evidence>
<dbReference type="InterPro" id="IPR043594">
    <property type="entry name" value="HMGL"/>
</dbReference>
<keyword evidence="6" id="KW-1185">Reference proteome</keyword>
<evidence type="ECO:0000313" key="6">
    <source>
        <dbReference type="Proteomes" id="UP001202248"/>
    </source>
</evidence>
<keyword evidence="3" id="KW-0456">Lyase</keyword>
<gene>
    <name evidence="5" type="ORF">MKP09_14625</name>
</gene>
<comment type="caution">
    <text evidence="5">The sequence shown here is derived from an EMBL/GenBank/DDBJ whole genome shotgun (WGS) entry which is preliminary data.</text>
</comment>
<dbReference type="PROSITE" id="PS50991">
    <property type="entry name" value="PYR_CT"/>
    <property type="match status" value="1"/>
</dbReference>